<feature type="domain" description="HTH tetR-type" evidence="5">
    <location>
        <begin position="8"/>
        <end position="68"/>
    </location>
</feature>
<protein>
    <submittedName>
        <fullName evidence="6">DNA-binding transcriptional regulator, AcrR family</fullName>
    </submittedName>
</protein>
<evidence type="ECO:0000313" key="7">
    <source>
        <dbReference type="Proteomes" id="UP000199103"/>
    </source>
</evidence>
<accession>A0A1H1URD3</accession>
<evidence type="ECO:0000313" key="6">
    <source>
        <dbReference type="EMBL" id="SDS75063.1"/>
    </source>
</evidence>
<dbReference type="Pfam" id="PF00440">
    <property type="entry name" value="TetR_N"/>
    <property type="match status" value="1"/>
</dbReference>
<evidence type="ECO:0000256" key="1">
    <source>
        <dbReference type="ARBA" id="ARBA00023015"/>
    </source>
</evidence>
<name>A0A1H1URD3_9ACTN</name>
<evidence type="ECO:0000256" key="4">
    <source>
        <dbReference type="PROSITE-ProRule" id="PRU00335"/>
    </source>
</evidence>
<keyword evidence="2 4" id="KW-0238">DNA-binding</keyword>
<dbReference type="InterPro" id="IPR050109">
    <property type="entry name" value="HTH-type_TetR-like_transc_reg"/>
</dbReference>
<evidence type="ECO:0000259" key="5">
    <source>
        <dbReference type="PROSITE" id="PS50977"/>
    </source>
</evidence>
<dbReference type="Gene3D" id="1.10.357.10">
    <property type="entry name" value="Tetracycline Repressor, domain 2"/>
    <property type="match status" value="1"/>
</dbReference>
<reference evidence="6 7" key="1">
    <citation type="submission" date="2016-10" db="EMBL/GenBank/DDBJ databases">
        <authorList>
            <person name="de Groot N.N."/>
        </authorList>
    </citation>
    <scope>NUCLEOTIDE SEQUENCE [LARGE SCALE GENOMIC DNA]</scope>
    <source>
        <strain evidence="6 7">DSM 21800</strain>
    </source>
</reference>
<evidence type="ECO:0000256" key="3">
    <source>
        <dbReference type="ARBA" id="ARBA00023163"/>
    </source>
</evidence>
<keyword evidence="7" id="KW-1185">Reference proteome</keyword>
<dbReference type="AlphaFoldDB" id="A0A1H1URD3"/>
<dbReference type="PANTHER" id="PTHR30055:SF238">
    <property type="entry name" value="MYCOFACTOCIN BIOSYNTHESIS TRANSCRIPTIONAL REGULATOR MFTR-RELATED"/>
    <property type="match status" value="1"/>
</dbReference>
<evidence type="ECO:0000256" key="2">
    <source>
        <dbReference type="ARBA" id="ARBA00023125"/>
    </source>
</evidence>
<dbReference type="Proteomes" id="UP000199103">
    <property type="component" value="Chromosome I"/>
</dbReference>
<gene>
    <name evidence="6" type="ORF">SAMN04489812_2902</name>
</gene>
<keyword evidence="3" id="KW-0804">Transcription</keyword>
<dbReference type="PANTHER" id="PTHR30055">
    <property type="entry name" value="HTH-TYPE TRANSCRIPTIONAL REGULATOR RUTR"/>
    <property type="match status" value="1"/>
</dbReference>
<dbReference type="EMBL" id="LT629772">
    <property type="protein sequence ID" value="SDS75063.1"/>
    <property type="molecule type" value="Genomic_DNA"/>
</dbReference>
<dbReference type="STRING" id="630515.SAMN04489812_2902"/>
<dbReference type="OrthoDB" id="5068503at2"/>
<organism evidence="6 7">
    <name type="scientific">Microlunatus soli</name>
    <dbReference type="NCBI Taxonomy" id="630515"/>
    <lineage>
        <taxon>Bacteria</taxon>
        <taxon>Bacillati</taxon>
        <taxon>Actinomycetota</taxon>
        <taxon>Actinomycetes</taxon>
        <taxon>Propionibacteriales</taxon>
        <taxon>Propionibacteriaceae</taxon>
        <taxon>Microlunatus</taxon>
    </lineage>
</organism>
<proteinExistence type="predicted"/>
<dbReference type="GO" id="GO:0000976">
    <property type="term" value="F:transcription cis-regulatory region binding"/>
    <property type="evidence" value="ECO:0007669"/>
    <property type="project" value="TreeGrafter"/>
</dbReference>
<dbReference type="RefSeq" id="WP_091525857.1">
    <property type="nucleotide sequence ID" value="NZ_LT629772.1"/>
</dbReference>
<dbReference type="GO" id="GO:0003700">
    <property type="term" value="F:DNA-binding transcription factor activity"/>
    <property type="evidence" value="ECO:0007669"/>
    <property type="project" value="TreeGrafter"/>
</dbReference>
<dbReference type="SUPFAM" id="SSF46689">
    <property type="entry name" value="Homeodomain-like"/>
    <property type="match status" value="1"/>
</dbReference>
<dbReference type="InterPro" id="IPR009057">
    <property type="entry name" value="Homeodomain-like_sf"/>
</dbReference>
<sequence>MPTGVHLRDARQRLFDAAEVLLLRDGPNALTSRAVTEQAGVAKGVLHRHFSDFDDFLVALVLDRATGLEAQSAELTAAVGDGSVADNLTTALTSLFGPVPVAIIPLITFRDELRRRLRAALPGGGIAILSQATTAISEYLSAERARGRIAAEADIGSLTLSLVGGGHLLHADREPGPPSRATVQKFVDGVVADVVRRADRGGPTQNAISSPSRATD</sequence>
<feature type="DNA-binding region" description="H-T-H motif" evidence="4">
    <location>
        <begin position="31"/>
        <end position="50"/>
    </location>
</feature>
<dbReference type="PROSITE" id="PS50977">
    <property type="entry name" value="HTH_TETR_2"/>
    <property type="match status" value="1"/>
</dbReference>
<keyword evidence="1" id="KW-0805">Transcription regulation</keyword>
<dbReference type="InterPro" id="IPR001647">
    <property type="entry name" value="HTH_TetR"/>
</dbReference>